<gene>
    <name evidence="1" type="ORF">DDZ16_10005</name>
</gene>
<accession>A0A2U2B8F0</accession>
<dbReference type="RefSeq" id="WP_109264320.1">
    <property type="nucleotide sequence ID" value="NZ_QEWP01000007.1"/>
</dbReference>
<proteinExistence type="predicted"/>
<dbReference type="Pfam" id="PF08902">
    <property type="entry name" value="DUF1848"/>
    <property type="match status" value="1"/>
</dbReference>
<dbReference type="OrthoDB" id="9771212at2"/>
<reference evidence="1 2" key="1">
    <citation type="submission" date="2018-05" db="EMBL/GenBank/DDBJ databases">
        <title>Marinilabilia rubrum sp. nov., isolated from saltern sediment.</title>
        <authorList>
            <person name="Zhang R."/>
        </authorList>
    </citation>
    <scope>NUCLEOTIDE SEQUENCE [LARGE SCALE GENOMIC DNA]</scope>
    <source>
        <strain evidence="1 2">WTE16</strain>
    </source>
</reference>
<sequence>MIISASRRTDIPAYFTEWFFNRIKDGFVYVRNPMHPGRISKVSLSKEHVDCFVFWTKNPGPFIKRLSELSEYHYYFLFTVNSYGSDLEPGVPRKKDIIETFTELSKKIGKERVIWRYDPILLSDKYTIDYHIKYFRSIAERLSPFTEKCVISFIDLYKKCKRNLKDTTVRELSADEIHFLSPELKKIADEQNLSLHTCAETMDLSTYGMWPNRCVDNVLIERLLNEKIKSAKDKNQRKECGCIESIDIGAYNTCKHGCLYCYANINNGVVSKNCEKHSVDSPLLFGEVVEKDIITERKVKSIATHTLFG</sequence>
<dbReference type="Proteomes" id="UP000244956">
    <property type="component" value="Unassembled WGS sequence"/>
</dbReference>
<comment type="caution">
    <text evidence="1">The sequence shown here is derived from an EMBL/GenBank/DDBJ whole genome shotgun (WGS) entry which is preliminary data.</text>
</comment>
<dbReference type="InterPro" id="IPR014998">
    <property type="entry name" value="DUF1848"/>
</dbReference>
<evidence type="ECO:0000313" key="1">
    <source>
        <dbReference type="EMBL" id="PWD99337.1"/>
    </source>
</evidence>
<keyword evidence="2" id="KW-1185">Reference proteome</keyword>
<evidence type="ECO:0008006" key="3">
    <source>
        <dbReference type="Google" id="ProtNLM"/>
    </source>
</evidence>
<dbReference type="AlphaFoldDB" id="A0A2U2B8F0"/>
<name>A0A2U2B8F0_9BACT</name>
<protein>
    <recommendedName>
        <fullName evidence="3">DUF1848 domain-containing protein</fullName>
    </recommendedName>
</protein>
<organism evidence="1 2">
    <name type="scientific">Marinilabilia rubra</name>
    <dbReference type="NCBI Taxonomy" id="2162893"/>
    <lineage>
        <taxon>Bacteria</taxon>
        <taxon>Pseudomonadati</taxon>
        <taxon>Bacteroidota</taxon>
        <taxon>Bacteroidia</taxon>
        <taxon>Marinilabiliales</taxon>
        <taxon>Marinilabiliaceae</taxon>
        <taxon>Marinilabilia</taxon>
    </lineage>
</organism>
<dbReference type="EMBL" id="QEWP01000007">
    <property type="protein sequence ID" value="PWD99337.1"/>
    <property type="molecule type" value="Genomic_DNA"/>
</dbReference>
<evidence type="ECO:0000313" key="2">
    <source>
        <dbReference type="Proteomes" id="UP000244956"/>
    </source>
</evidence>